<dbReference type="Proteomes" id="UP000218263">
    <property type="component" value="Chromosome"/>
</dbReference>
<name>A0A0X8X7N3_9SPHI</name>
<accession>A0A0X8X7N3</accession>
<evidence type="ECO:0000313" key="2">
    <source>
        <dbReference type="Proteomes" id="UP000218263"/>
    </source>
</evidence>
<dbReference type="SUPFAM" id="SSF47336">
    <property type="entry name" value="ACP-like"/>
    <property type="match status" value="1"/>
</dbReference>
<reference evidence="1 2" key="1">
    <citation type="submission" date="2015-12" db="EMBL/GenBank/DDBJ databases">
        <title>Genome sequence of Mucilaginibacter gotjawali.</title>
        <authorList>
            <person name="Lee J.S."/>
            <person name="Lee K.C."/>
            <person name="Kim K.K."/>
            <person name="Lee B.W."/>
        </authorList>
    </citation>
    <scope>NUCLEOTIDE SEQUENCE [LARGE SCALE GENOMIC DNA]</scope>
    <source>
        <strain evidence="1 2">SA3-7</strain>
    </source>
</reference>
<dbReference type="Gene3D" id="1.10.1200.10">
    <property type="entry name" value="ACP-like"/>
    <property type="match status" value="1"/>
</dbReference>
<dbReference type="EMBL" id="AP017313">
    <property type="protein sequence ID" value="BAU54954.1"/>
    <property type="molecule type" value="Genomic_DNA"/>
</dbReference>
<dbReference type="InterPro" id="IPR036736">
    <property type="entry name" value="ACP-like_sf"/>
</dbReference>
<organism evidence="1 2">
    <name type="scientific">Mucilaginibacter gotjawali</name>
    <dbReference type="NCBI Taxonomy" id="1550579"/>
    <lineage>
        <taxon>Bacteria</taxon>
        <taxon>Pseudomonadati</taxon>
        <taxon>Bacteroidota</taxon>
        <taxon>Sphingobacteriia</taxon>
        <taxon>Sphingobacteriales</taxon>
        <taxon>Sphingobacteriaceae</taxon>
        <taxon>Mucilaginibacter</taxon>
    </lineage>
</organism>
<dbReference type="KEGG" id="mgot:MgSA37_03134"/>
<proteinExistence type="predicted"/>
<keyword evidence="2" id="KW-1185">Reference proteome</keyword>
<dbReference type="OrthoDB" id="771003at2"/>
<sequence>MERQEILDGLLEVLKTIRTIDPQRLVGVTEETDFLTDLSTPSTELINIAAKVENKFDIEFEDDDIDHMGSKVKDIIDLIIMVKARGENK</sequence>
<dbReference type="RefSeq" id="WP_096353082.1">
    <property type="nucleotide sequence ID" value="NZ_AP017313.1"/>
</dbReference>
<dbReference type="AlphaFoldDB" id="A0A0X8X7N3"/>
<evidence type="ECO:0000313" key="1">
    <source>
        <dbReference type="EMBL" id="BAU54954.1"/>
    </source>
</evidence>
<gene>
    <name evidence="1" type="ORF">MgSA37_03134</name>
</gene>
<protein>
    <submittedName>
        <fullName evidence="1">Acyl carrier protein</fullName>
    </submittedName>
</protein>